<evidence type="ECO:0000259" key="3">
    <source>
        <dbReference type="PROSITE" id="PS51399"/>
    </source>
</evidence>
<feature type="region of interest" description="Disordered" evidence="1">
    <location>
        <begin position="45"/>
        <end position="204"/>
    </location>
</feature>
<dbReference type="Pfam" id="PF08059">
    <property type="entry name" value="SEP"/>
    <property type="match status" value="1"/>
</dbReference>
<dbReference type="Pfam" id="PF00789">
    <property type="entry name" value="UBX"/>
    <property type="match status" value="1"/>
</dbReference>
<feature type="compositionally biased region" description="Basic and acidic residues" evidence="1">
    <location>
        <begin position="158"/>
        <end position="174"/>
    </location>
</feature>
<dbReference type="SMART" id="SM00553">
    <property type="entry name" value="SEP"/>
    <property type="match status" value="1"/>
</dbReference>
<evidence type="ECO:0000313" key="4">
    <source>
        <dbReference type="EMBL" id="KAL3423322.1"/>
    </source>
</evidence>
<dbReference type="PROSITE" id="PS51399">
    <property type="entry name" value="SEP"/>
    <property type="match status" value="1"/>
</dbReference>
<gene>
    <name evidence="4" type="ORF">PVAG01_05069</name>
</gene>
<dbReference type="InterPro" id="IPR001012">
    <property type="entry name" value="UBX_dom"/>
</dbReference>
<name>A0ABR4PJR3_9HELO</name>
<dbReference type="Pfam" id="PF14555">
    <property type="entry name" value="UBA_4"/>
    <property type="match status" value="1"/>
</dbReference>
<dbReference type="PANTHER" id="PTHR23333">
    <property type="entry name" value="UBX DOMAIN CONTAINING PROTEIN"/>
    <property type="match status" value="1"/>
</dbReference>
<evidence type="ECO:0000256" key="1">
    <source>
        <dbReference type="SAM" id="MobiDB-lite"/>
    </source>
</evidence>
<dbReference type="InterPro" id="IPR012989">
    <property type="entry name" value="SEP_domain"/>
</dbReference>
<reference evidence="4 5" key="1">
    <citation type="submission" date="2024-06" db="EMBL/GenBank/DDBJ databases">
        <title>Complete genome of Phlyctema vagabunda strain 19-DSS-EL-015.</title>
        <authorList>
            <person name="Fiorenzani C."/>
        </authorList>
    </citation>
    <scope>NUCLEOTIDE SEQUENCE [LARGE SCALE GENOMIC DNA]</scope>
    <source>
        <strain evidence="4 5">19-DSS-EL-015</strain>
    </source>
</reference>
<dbReference type="SUPFAM" id="SSF54236">
    <property type="entry name" value="Ubiquitin-like"/>
    <property type="match status" value="1"/>
</dbReference>
<organism evidence="4 5">
    <name type="scientific">Phlyctema vagabunda</name>
    <dbReference type="NCBI Taxonomy" id="108571"/>
    <lineage>
        <taxon>Eukaryota</taxon>
        <taxon>Fungi</taxon>
        <taxon>Dikarya</taxon>
        <taxon>Ascomycota</taxon>
        <taxon>Pezizomycotina</taxon>
        <taxon>Leotiomycetes</taxon>
        <taxon>Helotiales</taxon>
        <taxon>Dermateaceae</taxon>
        <taxon>Phlyctema</taxon>
    </lineage>
</organism>
<dbReference type="Gene3D" id="1.10.8.10">
    <property type="entry name" value="DNA helicase RuvA subunit, C-terminal domain"/>
    <property type="match status" value="1"/>
</dbReference>
<feature type="domain" description="SEP" evidence="3">
    <location>
        <begin position="223"/>
        <end position="287"/>
    </location>
</feature>
<dbReference type="CDD" id="cd14348">
    <property type="entry name" value="UBA_p47"/>
    <property type="match status" value="1"/>
</dbReference>
<dbReference type="InterPro" id="IPR036241">
    <property type="entry name" value="NSFL1C_SEP_dom_sf"/>
</dbReference>
<feature type="compositionally biased region" description="Low complexity" evidence="1">
    <location>
        <begin position="304"/>
        <end position="337"/>
    </location>
</feature>
<dbReference type="InterPro" id="IPR029071">
    <property type="entry name" value="Ubiquitin-like_domsf"/>
</dbReference>
<evidence type="ECO:0000313" key="5">
    <source>
        <dbReference type="Proteomes" id="UP001629113"/>
    </source>
</evidence>
<protein>
    <submittedName>
        <fullName evidence="4">SEP domain-containing protein</fullName>
    </submittedName>
</protein>
<dbReference type="Gene3D" id="3.10.20.90">
    <property type="entry name" value="Phosphatidylinositol 3-kinase Catalytic Subunit, Chain A, domain 1"/>
    <property type="match status" value="1"/>
</dbReference>
<dbReference type="EMBL" id="JBFCZG010000004">
    <property type="protein sequence ID" value="KAL3423322.1"/>
    <property type="molecule type" value="Genomic_DNA"/>
</dbReference>
<feature type="domain" description="UBX" evidence="2">
    <location>
        <begin position="343"/>
        <end position="410"/>
    </location>
</feature>
<comment type="caution">
    <text evidence="4">The sequence shown here is derived from an EMBL/GenBank/DDBJ whole genome shotgun (WGS) entry which is preliminary data.</text>
</comment>
<dbReference type="Gene3D" id="3.30.420.210">
    <property type="entry name" value="SEP domain"/>
    <property type="match status" value="1"/>
</dbReference>
<evidence type="ECO:0000259" key="2">
    <source>
        <dbReference type="PROSITE" id="PS50033"/>
    </source>
</evidence>
<dbReference type="SUPFAM" id="SSF102848">
    <property type="entry name" value="NSFL1 (p97 ATPase) cofactor p47, SEP domain"/>
    <property type="match status" value="1"/>
</dbReference>
<feature type="compositionally biased region" description="Acidic residues" evidence="1">
    <location>
        <begin position="126"/>
        <end position="137"/>
    </location>
</feature>
<accession>A0ABR4PJR3</accession>
<feature type="compositionally biased region" description="Polar residues" evidence="1">
    <location>
        <begin position="82"/>
        <end position="91"/>
    </location>
</feature>
<feature type="region of interest" description="Disordered" evidence="1">
    <location>
        <begin position="289"/>
        <end position="344"/>
    </location>
</feature>
<dbReference type="SUPFAM" id="SSF46934">
    <property type="entry name" value="UBA-like"/>
    <property type="match status" value="1"/>
</dbReference>
<dbReference type="SMART" id="SM00166">
    <property type="entry name" value="UBX"/>
    <property type="match status" value="1"/>
</dbReference>
<sequence>MADEGNHDQLISEFCDLTGASPAEAQQFLAANRWDLSGAAAEFYTSQEEGISSAQGDAEETPQEPEVYTGPRTLDGRPAPQSIPSVGSSSRAAAPPQRRGVGGIQTLGSIAQPPTRRGGHGHGHDDDDDSDDSDYGQDEPRDLFAGGEKSGLAVQDPNQKRNEQPRKVVEDILKKARANTPRTQEPAAPPSRFRGSGQTLGGDDTPSQVIPDPNAAAPQQGPVQTRILHLWEDGFSIDDGELRRFDDEQNAADLYMIRQGRAPLHLMGVRNDQPVDVQLHKHEEKYKAPPKVYKPFSGGGHRLGSPTPGGPSTSTATAPTSIAPAPATATSSGSAAPDVELDSSQPTLTLRIQLTDGSRLPARFNASHTIGDVYGFIERALPGSNSRPWVLATTFPNKEHTDKSLALGEVAEFKRGGTAVQKWKD</sequence>
<proteinExistence type="predicted"/>
<feature type="compositionally biased region" description="Polar residues" evidence="1">
    <location>
        <begin position="45"/>
        <end position="55"/>
    </location>
</feature>
<dbReference type="PROSITE" id="PS50033">
    <property type="entry name" value="UBX"/>
    <property type="match status" value="1"/>
</dbReference>
<dbReference type="PANTHER" id="PTHR23333:SF20">
    <property type="entry name" value="NSFL1 COFACTOR P47"/>
    <property type="match status" value="1"/>
</dbReference>
<dbReference type="InterPro" id="IPR009060">
    <property type="entry name" value="UBA-like_sf"/>
</dbReference>
<keyword evidence="5" id="KW-1185">Reference proteome</keyword>
<dbReference type="Proteomes" id="UP001629113">
    <property type="component" value="Unassembled WGS sequence"/>
</dbReference>